<evidence type="ECO:0000256" key="4">
    <source>
        <dbReference type="SAM" id="Phobius"/>
    </source>
</evidence>
<dbReference type="SUPFAM" id="SSF48452">
    <property type="entry name" value="TPR-like"/>
    <property type="match status" value="1"/>
</dbReference>
<dbReference type="Gene3D" id="1.10.10.10">
    <property type="entry name" value="Winged helix-like DNA-binding domain superfamily/Winged helix DNA-binding domain"/>
    <property type="match status" value="1"/>
</dbReference>
<gene>
    <name evidence="6" type="ORF">HNQ60_005295</name>
</gene>
<keyword evidence="4" id="KW-0472">Membrane</keyword>
<keyword evidence="4" id="KW-1133">Transmembrane helix</keyword>
<feature type="transmembrane region" description="Helical" evidence="4">
    <location>
        <begin position="137"/>
        <end position="158"/>
    </location>
</feature>
<feature type="region of interest" description="Disordered" evidence="3">
    <location>
        <begin position="111"/>
        <end position="134"/>
    </location>
</feature>
<dbReference type="InterPro" id="IPR016032">
    <property type="entry name" value="Sig_transdc_resp-reg_C-effctor"/>
</dbReference>
<evidence type="ECO:0000313" key="7">
    <source>
        <dbReference type="Proteomes" id="UP000588068"/>
    </source>
</evidence>
<dbReference type="SUPFAM" id="SSF46894">
    <property type="entry name" value="C-terminal effector domain of the bipartite response regulators"/>
    <property type="match status" value="1"/>
</dbReference>
<dbReference type="CDD" id="cd00383">
    <property type="entry name" value="trans_reg_C"/>
    <property type="match status" value="1"/>
</dbReference>
<evidence type="ECO:0000259" key="5">
    <source>
        <dbReference type="PROSITE" id="PS51755"/>
    </source>
</evidence>
<dbReference type="Proteomes" id="UP000588068">
    <property type="component" value="Unassembled WGS sequence"/>
</dbReference>
<evidence type="ECO:0000256" key="3">
    <source>
        <dbReference type="SAM" id="MobiDB-lite"/>
    </source>
</evidence>
<keyword evidence="1 2" id="KW-0238">DNA-binding</keyword>
<reference evidence="6 7" key="1">
    <citation type="submission" date="2020-08" db="EMBL/GenBank/DDBJ databases">
        <title>Genomic Encyclopedia of Type Strains, Phase IV (KMG-IV): sequencing the most valuable type-strain genomes for metagenomic binning, comparative biology and taxonomic classification.</title>
        <authorList>
            <person name="Goeker M."/>
        </authorList>
    </citation>
    <scope>NUCLEOTIDE SEQUENCE [LARGE SCALE GENOMIC DNA]</scope>
    <source>
        <strain evidence="6 7">DSM 26723</strain>
    </source>
</reference>
<dbReference type="PROSITE" id="PS51755">
    <property type="entry name" value="OMPR_PHOB"/>
    <property type="match status" value="1"/>
</dbReference>
<sequence>MQSRKTQSQDLQAGFRVGECLIEPRQNRIVRGDTEARVEPRVMDVLVCLAQRAGEVVSRETLNEQVWGNVVVTDQAVTNCISELRHHLGDDRTHRIIETIPKRGYRLTAPVQRIDAPASGKETPRPGGEQPSGRQRWALPAAGLVLLVAILAGSAWWWKTTAASSLTSVAVLRFENAAGDDKLDYLALALPDEIATLLTKSRDLAVRPLDYLDADDPLRSARARGVDHIVSGRYYLEADNELSLAIEAQQVEYDRVVWRTRITVPSDDLLAMRRLITQGVRQGLLPALGASTTAAPAAIPTNGEAYQLYLRSIALPKQPKPTERAIEMLEHVVALEPDFARAWYSLGLRYYDYGTYGGGGAPARQRSLAAHRKALELDPELISAAREIVTHLSETGDLENAFVEARRLLDRFGSHAETHFASSYVYRYGGLLKESQRECELALKLDPQDPRLRTCGYTYMYDGELSRVTRWLALDEGSYIFQWGTVLYYLRLDDRNAALRITRQAADDETRRLMEPCLEGASGEVLDAFVGDFMRRWSGAGDPEAFYAVAPMLLYCGRPQEALQMLERAVDTNFCSFPAVDRDPVWKRLRDDPEFQRIRTKAMSCHDNFRSMVAAHSQAS</sequence>
<evidence type="ECO:0000313" key="6">
    <source>
        <dbReference type="EMBL" id="MBB6096373.1"/>
    </source>
</evidence>
<dbReference type="GO" id="GO:0000160">
    <property type="term" value="P:phosphorelay signal transduction system"/>
    <property type="evidence" value="ECO:0007669"/>
    <property type="project" value="InterPro"/>
</dbReference>
<dbReference type="RefSeq" id="WP_184335756.1">
    <property type="nucleotide sequence ID" value="NZ_JACHHZ010000007.1"/>
</dbReference>
<dbReference type="InterPro" id="IPR001867">
    <property type="entry name" value="OmpR/PhoB-type_DNA-bd"/>
</dbReference>
<dbReference type="InterPro" id="IPR036388">
    <property type="entry name" value="WH-like_DNA-bd_sf"/>
</dbReference>
<dbReference type="AlphaFoldDB" id="A0A841HU85"/>
<feature type="domain" description="OmpR/PhoB-type" evidence="5">
    <location>
        <begin position="12"/>
        <end position="109"/>
    </location>
</feature>
<keyword evidence="4" id="KW-0812">Transmembrane</keyword>
<dbReference type="GO" id="GO:0006355">
    <property type="term" value="P:regulation of DNA-templated transcription"/>
    <property type="evidence" value="ECO:0007669"/>
    <property type="project" value="InterPro"/>
</dbReference>
<dbReference type="Pfam" id="PF00486">
    <property type="entry name" value="Trans_reg_C"/>
    <property type="match status" value="1"/>
</dbReference>
<keyword evidence="7" id="KW-1185">Reference proteome</keyword>
<dbReference type="InterPro" id="IPR011990">
    <property type="entry name" value="TPR-like_helical_dom_sf"/>
</dbReference>
<organism evidence="6 7">
    <name type="scientific">Povalibacter uvarum</name>
    <dbReference type="NCBI Taxonomy" id="732238"/>
    <lineage>
        <taxon>Bacteria</taxon>
        <taxon>Pseudomonadati</taxon>
        <taxon>Pseudomonadota</taxon>
        <taxon>Gammaproteobacteria</taxon>
        <taxon>Steroidobacterales</taxon>
        <taxon>Steroidobacteraceae</taxon>
        <taxon>Povalibacter</taxon>
    </lineage>
</organism>
<name>A0A841HU85_9GAMM</name>
<comment type="caution">
    <text evidence="6">The sequence shown here is derived from an EMBL/GenBank/DDBJ whole genome shotgun (WGS) entry which is preliminary data.</text>
</comment>
<accession>A0A841HU85</accession>
<protein>
    <submittedName>
        <fullName evidence="6">DNA-binding winged helix-turn-helix (WHTH) protein/tetratricopeptide (TPR) repeat protein</fullName>
    </submittedName>
</protein>
<dbReference type="EMBL" id="JACHHZ010000007">
    <property type="protein sequence ID" value="MBB6096373.1"/>
    <property type="molecule type" value="Genomic_DNA"/>
</dbReference>
<evidence type="ECO:0000256" key="2">
    <source>
        <dbReference type="PROSITE-ProRule" id="PRU01091"/>
    </source>
</evidence>
<dbReference type="SMART" id="SM00862">
    <property type="entry name" value="Trans_reg_C"/>
    <property type="match status" value="1"/>
</dbReference>
<evidence type="ECO:0000256" key="1">
    <source>
        <dbReference type="ARBA" id="ARBA00023125"/>
    </source>
</evidence>
<proteinExistence type="predicted"/>
<dbReference type="GO" id="GO:0003677">
    <property type="term" value="F:DNA binding"/>
    <property type="evidence" value="ECO:0007669"/>
    <property type="project" value="UniProtKB-UniRule"/>
</dbReference>
<feature type="DNA-binding region" description="OmpR/PhoB-type" evidence="2">
    <location>
        <begin position="12"/>
        <end position="109"/>
    </location>
</feature>
<dbReference type="Gene3D" id="1.25.40.10">
    <property type="entry name" value="Tetratricopeptide repeat domain"/>
    <property type="match status" value="1"/>
</dbReference>